<dbReference type="RefSeq" id="WP_183387979.1">
    <property type="nucleotide sequence ID" value="NZ_JACHXM010000011.1"/>
</dbReference>
<dbReference type="EMBL" id="JACHXM010000011">
    <property type="protein sequence ID" value="MBB3141607.1"/>
    <property type="molecule type" value="Genomic_DNA"/>
</dbReference>
<dbReference type="PANTHER" id="PTHR30388">
    <property type="entry name" value="ALDEHYDE OXIDOREDUCTASE MOLYBDENUM COFACTOR ASSEMBLY PROTEIN"/>
    <property type="match status" value="1"/>
</dbReference>
<keyword evidence="5" id="KW-1185">Reference proteome</keyword>
<dbReference type="PANTHER" id="PTHR30388:SF4">
    <property type="entry name" value="MOLYBDENUM COFACTOR INSERTION CHAPERONE PAOD"/>
    <property type="match status" value="1"/>
</dbReference>
<protein>
    <submittedName>
        <fullName evidence="4">Xanthine dehydrogenase accessory factor</fullName>
    </submittedName>
</protein>
<dbReference type="Gene3D" id="3.40.50.720">
    <property type="entry name" value="NAD(P)-binding Rossmann-like Domain"/>
    <property type="match status" value="1"/>
</dbReference>
<evidence type="ECO:0000259" key="3">
    <source>
        <dbReference type="Pfam" id="PF13478"/>
    </source>
</evidence>
<evidence type="ECO:0000313" key="5">
    <source>
        <dbReference type="Proteomes" id="UP000525987"/>
    </source>
</evidence>
<name>A0A7W5BYZ1_9GAMM</name>
<sequence length="336" mass="35943">MPPLDLITLERALEWARRGETVWLCSVLSTYGSSPRPPGALLAATQGGEHSGSLSGGCVEDDFLARLAAGEFDATPRLVRYGADDDRERGIRLPCGGQLDVLVERLAPGTATEALISAMLDVLRGAPPRLREVSLIDGESRLVDDAGLGPRVERAPDHVRLRLAPAHRLIIAGISPVSRYCAQFARALDFDVIVCDPRADMCHDFDVADVRVIDQLPSSVIPGASHGGTAVVALTHDPRIDDLAMIEAVRTPAFYIGVMGSRQTSAARAERLRRSGGLGDEDIARLRMPIGLDIGSRTPAEIALAVMADIVATQRGSRPATAPHITGRQAEPIRPR</sequence>
<reference evidence="4 5" key="1">
    <citation type="submission" date="2020-08" db="EMBL/GenBank/DDBJ databases">
        <title>Genomic Encyclopedia of Type Strains, Phase III (KMG-III): the genomes of soil and plant-associated and newly described type strains.</title>
        <authorList>
            <person name="Whitman W."/>
        </authorList>
    </citation>
    <scope>NUCLEOTIDE SEQUENCE [LARGE SCALE GENOMIC DNA]</scope>
    <source>
        <strain evidence="4 5">CECT 5995</strain>
    </source>
</reference>
<accession>A0A7W5BYZ1</accession>
<organism evidence="4 5">
    <name type="scientific">Halomonas organivorans</name>
    <dbReference type="NCBI Taxonomy" id="257772"/>
    <lineage>
        <taxon>Bacteria</taxon>
        <taxon>Pseudomonadati</taxon>
        <taxon>Pseudomonadota</taxon>
        <taxon>Gammaproteobacteria</taxon>
        <taxon>Oceanospirillales</taxon>
        <taxon>Halomonadaceae</taxon>
        <taxon>Halomonas</taxon>
    </lineage>
</organism>
<dbReference type="AlphaFoldDB" id="A0A7W5BYZ1"/>
<dbReference type="Pfam" id="PF02625">
    <property type="entry name" value="XdhC_CoxI"/>
    <property type="match status" value="1"/>
</dbReference>
<evidence type="ECO:0000256" key="1">
    <source>
        <dbReference type="SAM" id="MobiDB-lite"/>
    </source>
</evidence>
<dbReference type="Pfam" id="PF13478">
    <property type="entry name" value="XdhC_C"/>
    <property type="match status" value="1"/>
</dbReference>
<dbReference type="InterPro" id="IPR003777">
    <property type="entry name" value="XdhC_CoxI"/>
</dbReference>
<dbReference type="InterPro" id="IPR052698">
    <property type="entry name" value="MoCofactor_Util/Proc"/>
</dbReference>
<gene>
    <name evidence="4" type="ORF">FHR96_002487</name>
</gene>
<feature type="region of interest" description="Disordered" evidence="1">
    <location>
        <begin position="315"/>
        <end position="336"/>
    </location>
</feature>
<proteinExistence type="predicted"/>
<feature type="domain" description="XdhC- CoxI" evidence="2">
    <location>
        <begin position="15"/>
        <end position="82"/>
    </location>
</feature>
<feature type="domain" description="XdhC Rossmann" evidence="3">
    <location>
        <begin position="169"/>
        <end position="310"/>
    </location>
</feature>
<evidence type="ECO:0000259" key="2">
    <source>
        <dbReference type="Pfam" id="PF02625"/>
    </source>
</evidence>
<dbReference type="InterPro" id="IPR027051">
    <property type="entry name" value="XdhC_Rossmann_dom"/>
</dbReference>
<dbReference type="Proteomes" id="UP000525987">
    <property type="component" value="Unassembled WGS sequence"/>
</dbReference>
<evidence type="ECO:0000313" key="4">
    <source>
        <dbReference type="EMBL" id="MBB3141607.1"/>
    </source>
</evidence>
<comment type="caution">
    <text evidence="4">The sequence shown here is derived from an EMBL/GenBank/DDBJ whole genome shotgun (WGS) entry which is preliminary data.</text>
</comment>